<dbReference type="Proteomes" id="UP000006718">
    <property type="component" value="Chromosome 11"/>
</dbReference>
<dbReference type="InParanoid" id="A0A5F8AHA2"/>
<name>A0A5F8AHA2_MACMU</name>
<evidence type="ECO:0000313" key="1">
    <source>
        <dbReference type="Ensembl" id="ENSMMUP00000077230.1"/>
    </source>
</evidence>
<reference evidence="1" key="4">
    <citation type="submission" date="2025-09" db="UniProtKB">
        <authorList>
            <consortium name="Ensembl"/>
        </authorList>
    </citation>
    <scope>IDENTIFICATION</scope>
    <source>
        <strain evidence="1">17573</strain>
    </source>
</reference>
<reference evidence="1" key="3">
    <citation type="submission" date="2025-08" db="UniProtKB">
        <authorList>
            <consortium name="Ensembl"/>
        </authorList>
    </citation>
    <scope>IDENTIFICATION</scope>
    <source>
        <strain evidence="1">17573</strain>
    </source>
</reference>
<sequence length="198" mass="21680">MKSQMLIAKTMGKMSPGHVRVLGSSPSHHRPGGLRRKNGFMGQVQGPTAVCSLRTWCPVSQPLQLPAESAGAKVQLRPLLQRVQVPSLVSFQVVLGLQVHKSQKFRFGNLSLDCRVCIETTECPGRSVLQGWSPHGEPLLGQCKGEVWGQNPHTESPLGHCLVELLEEVQCPPDPRMVDPVTAYTMHPKKPETLNTSP</sequence>
<dbReference type="VEuPathDB" id="HostDB:ENSMMUG00000062014"/>
<proteinExistence type="predicted"/>
<reference evidence="2" key="1">
    <citation type="journal article" date="2007" name="Science">
        <title>Evolutionary and biomedical insights from the rhesus macaque genome.</title>
        <authorList>
            <person name="Gibbs R.A."/>
            <person name="Rogers J."/>
            <person name="Katze M.G."/>
            <person name="Bumgarner R."/>
            <person name="Weinstock G.M."/>
            <person name="Mardis E.R."/>
            <person name="Remington K.A."/>
            <person name="Strausberg R.L."/>
            <person name="Venter J.C."/>
            <person name="Wilson R.K."/>
            <person name="Batzer M.A."/>
            <person name="Bustamante C.D."/>
            <person name="Eichler E.E."/>
            <person name="Hahn M.W."/>
            <person name="Hardison R.C."/>
            <person name="Makova K.D."/>
            <person name="Miller W."/>
            <person name="Milosavljevic A."/>
            <person name="Palermo R.E."/>
            <person name="Siepel A."/>
            <person name="Sikela J.M."/>
            <person name="Attaway T."/>
            <person name="Bell S."/>
            <person name="Bernard K.E."/>
            <person name="Buhay C.J."/>
            <person name="Chandrabose M.N."/>
            <person name="Dao M."/>
            <person name="Davis C."/>
            <person name="Delehaunty K.D."/>
            <person name="Ding Y."/>
            <person name="Dinh H.H."/>
            <person name="Dugan-Rocha S."/>
            <person name="Fulton L.A."/>
            <person name="Gabisi R.A."/>
            <person name="Garner T.T."/>
            <person name="Godfrey J."/>
            <person name="Hawes A.C."/>
            <person name="Hernandez J."/>
            <person name="Hines S."/>
            <person name="Holder M."/>
            <person name="Hume J."/>
            <person name="Jhangiani S.N."/>
            <person name="Joshi V."/>
            <person name="Khan Z.M."/>
            <person name="Kirkness E.F."/>
            <person name="Cree A."/>
            <person name="Fowler R.G."/>
            <person name="Lee S."/>
            <person name="Lewis L.R."/>
            <person name="Li Z."/>
            <person name="Liu Y.-S."/>
            <person name="Moore S.M."/>
            <person name="Muzny D."/>
            <person name="Nazareth L.V."/>
            <person name="Ngo D.N."/>
            <person name="Okwuonu G.O."/>
            <person name="Pai G."/>
            <person name="Parker D."/>
            <person name="Paul H.A."/>
            <person name="Pfannkoch C."/>
            <person name="Pohl C.S."/>
            <person name="Rogers Y.-H.C."/>
            <person name="Ruiz S.J."/>
            <person name="Sabo A."/>
            <person name="Santibanez J."/>
            <person name="Schneider B.W."/>
            <person name="Smith S.M."/>
            <person name="Sodergren E."/>
            <person name="Svatek A.F."/>
            <person name="Utterback T.R."/>
            <person name="Vattathil S."/>
            <person name="Warren W."/>
            <person name="White C.S."/>
            <person name="Chinwalla A.T."/>
            <person name="Feng Y."/>
            <person name="Halpern A.L."/>
            <person name="Hillier L.W."/>
            <person name="Huang X."/>
            <person name="Minx P."/>
            <person name="Nelson J.O."/>
            <person name="Pepin K.H."/>
            <person name="Qin X."/>
            <person name="Sutton G.G."/>
            <person name="Venter E."/>
            <person name="Walenz B.P."/>
            <person name="Wallis J.W."/>
            <person name="Worley K.C."/>
            <person name="Yang S.-P."/>
            <person name="Jones S.M."/>
            <person name="Marra M.A."/>
            <person name="Rocchi M."/>
            <person name="Schein J.E."/>
            <person name="Baertsch R."/>
            <person name="Clarke L."/>
            <person name="Csuros M."/>
            <person name="Glasscock J."/>
            <person name="Harris R.A."/>
            <person name="Havlak P."/>
            <person name="Jackson A.R."/>
            <person name="Jiang H."/>
            <person name="Liu Y."/>
            <person name="Messina D.N."/>
            <person name="Shen Y."/>
            <person name="Song H.X.-Z."/>
            <person name="Wylie T."/>
            <person name="Zhang L."/>
            <person name="Birney E."/>
            <person name="Han K."/>
            <person name="Konkel M.K."/>
            <person name="Lee J."/>
            <person name="Smit A.F.A."/>
            <person name="Ullmer B."/>
            <person name="Wang H."/>
            <person name="Xing J."/>
            <person name="Burhans R."/>
            <person name="Cheng Z."/>
            <person name="Karro J.E."/>
            <person name="Ma J."/>
            <person name="Raney B."/>
            <person name="She X."/>
            <person name="Cox M.J."/>
            <person name="Demuth J.P."/>
            <person name="Dumas L.J."/>
            <person name="Han S.-G."/>
            <person name="Hopkins J."/>
            <person name="Karimpour-Fard A."/>
            <person name="Kim Y.H."/>
            <person name="Pollack J.R."/>
            <person name="Vinar T."/>
            <person name="Addo-Quaye C."/>
            <person name="Degenhardt J."/>
            <person name="Denby A."/>
            <person name="Hubisz M.J."/>
            <person name="Indap A."/>
            <person name="Kosiol C."/>
            <person name="Lahn B.T."/>
            <person name="Lawson H.A."/>
            <person name="Marklein A."/>
            <person name="Nielsen R."/>
            <person name="Vallender E.J."/>
            <person name="Clark A.G."/>
            <person name="Ferguson B."/>
            <person name="Hernandez R.D."/>
            <person name="Hirani K."/>
            <person name="Kehrer-Sawatzki H."/>
            <person name="Kolb J."/>
            <person name="Patil S."/>
            <person name="Pu L.-L."/>
            <person name="Ren Y."/>
            <person name="Smith D.G."/>
            <person name="Wheeler D.A."/>
            <person name="Schenck I."/>
            <person name="Ball E.V."/>
            <person name="Chen R."/>
            <person name="Cooper D.N."/>
            <person name="Giardine B."/>
            <person name="Hsu F."/>
            <person name="Kent W.J."/>
            <person name="Lesk A."/>
            <person name="Nelson D.L."/>
            <person name="O'brien W.E."/>
            <person name="Pruefer K."/>
            <person name="Stenson P.D."/>
            <person name="Wallace J.C."/>
            <person name="Ke H."/>
            <person name="Liu X.-M."/>
            <person name="Wang P."/>
            <person name="Xiang A.P."/>
            <person name="Yang F."/>
            <person name="Barber G.P."/>
            <person name="Haussler D."/>
            <person name="Karolchik D."/>
            <person name="Kern A.D."/>
            <person name="Kuhn R.M."/>
            <person name="Smith K.E."/>
            <person name="Zwieg A.S."/>
        </authorList>
    </citation>
    <scope>NUCLEOTIDE SEQUENCE [LARGE SCALE GENOMIC DNA]</scope>
    <source>
        <strain evidence="2">17573</strain>
    </source>
</reference>
<dbReference type="Ensembl" id="ENSMMUT00000093267.1">
    <property type="protein sequence ID" value="ENSMMUP00000077230.1"/>
    <property type="gene ID" value="ENSMMUG00000062014.1"/>
</dbReference>
<dbReference type="GeneTree" id="ENSGT00980000202068"/>
<keyword evidence="2" id="KW-1185">Reference proteome</keyword>
<accession>A0A5F8AHA2</accession>
<evidence type="ECO:0000313" key="2">
    <source>
        <dbReference type="Proteomes" id="UP000006718"/>
    </source>
</evidence>
<organism evidence="1 2">
    <name type="scientific">Macaca mulatta</name>
    <name type="common">Rhesus macaque</name>
    <dbReference type="NCBI Taxonomy" id="9544"/>
    <lineage>
        <taxon>Eukaryota</taxon>
        <taxon>Metazoa</taxon>
        <taxon>Chordata</taxon>
        <taxon>Craniata</taxon>
        <taxon>Vertebrata</taxon>
        <taxon>Euteleostomi</taxon>
        <taxon>Mammalia</taxon>
        <taxon>Eutheria</taxon>
        <taxon>Euarchontoglires</taxon>
        <taxon>Primates</taxon>
        <taxon>Haplorrhini</taxon>
        <taxon>Catarrhini</taxon>
        <taxon>Cercopithecidae</taxon>
        <taxon>Cercopithecinae</taxon>
        <taxon>Macaca</taxon>
    </lineage>
</organism>
<reference evidence="1" key="2">
    <citation type="submission" date="2019-01" db="EMBL/GenBank/DDBJ databases">
        <authorList>
            <person name="Graves T."/>
            <person name="Eichler E.E."/>
            <person name="Wilson R.K."/>
        </authorList>
    </citation>
    <scope>NUCLEOTIDE SEQUENCE [LARGE SCALE GENOMIC DNA]</scope>
    <source>
        <strain evidence="1">17573</strain>
    </source>
</reference>
<protein>
    <submittedName>
        <fullName evidence="1">Uncharacterized protein</fullName>
    </submittedName>
</protein>
<dbReference type="AlphaFoldDB" id="A0A5F8AHA2"/>